<organism evidence="3 4">
    <name type="scientific">Candidatus Coatesbacteria bacterium RBG_13_66_14</name>
    <dbReference type="NCBI Taxonomy" id="1817816"/>
    <lineage>
        <taxon>Bacteria</taxon>
        <taxon>Candidatus Coatesiibacteriota</taxon>
    </lineage>
</organism>
<keyword evidence="1" id="KW-0175">Coiled coil</keyword>
<evidence type="ECO:0008006" key="5">
    <source>
        <dbReference type="Google" id="ProtNLM"/>
    </source>
</evidence>
<evidence type="ECO:0000256" key="1">
    <source>
        <dbReference type="SAM" id="Coils"/>
    </source>
</evidence>
<evidence type="ECO:0000313" key="3">
    <source>
        <dbReference type="EMBL" id="OGD74473.1"/>
    </source>
</evidence>
<sequence length="347" mass="38376">MKPLVGVFCRLSGRNALPVVAAVLCLASVASAGPFINPGLMSIPTAYTLPFTAIKLDYSGGIFLGLQPTDPEVNDYYDISLSGGLEFWDIGVELTFAAYDFDSSAYVGAAEVRFIPETVKFPAVAIGMRNIGGDVDVSSYGAPGVPGGSTVYLPPGRTRTWFEQFTAYVVFSKDFYPALAIPIRGHIGLGTGSFQGMYTSTYTDSSTWQGVFGAIEYQVRYDFSLALEVNGRDLNFGVLYKLPWWGMEVGLSVDKLEMLFYSEDELMQSEGGLIDEFDQVGLGFHLGVQFGPFVGPSDFKKQELIKERIERGREQLEEIKIRRQELQQRLAEVREEITKEKERTGDE</sequence>
<proteinExistence type="predicted"/>
<dbReference type="EMBL" id="MFAF01000102">
    <property type="protein sequence ID" value="OGD74473.1"/>
    <property type="molecule type" value="Genomic_DNA"/>
</dbReference>
<evidence type="ECO:0000313" key="4">
    <source>
        <dbReference type="Proteomes" id="UP000177187"/>
    </source>
</evidence>
<gene>
    <name evidence="3" type="ORF">A2Y64_01840</name>
</gene>
<comment type="caution">
    <text evidence="3">The sequence shown here is derived from an EMBL/GenBank/DDBJ whole genome shotgun (WGS) entry which is preliminary data.</text>
</comment>
<keyword evidence="2" id="KW-0732">Signal</keyword>
<reference evidence="3 4" key="1">
    <citation type="journal article" date="2016" name="Nat. Commun.">
        <title>Thousands of microbial genomes shed light on interconnected biogeochemical processes in an aquifer system.</title>
        <authorList>
            <person name="Anantharaman K."/>
            <person name="Brown C.T."/>
            <person name="Hug L.A."/>
            <person name="Sharon I."/>
            <person name="Castelle C.J."/>
            <person name="Probst A.J."/>
            <person name="Thomas B.C."/>
            <person name="Singh A."/>
            <person name="Wilkins M.J."/>
            <person name="Karaoz U."/>
            <person name="Brodie E.L."/>
            <person name="Williams K.H."/>
            <person name="Hubbard S.S."/>
            <person name="Banfield J.F."/>
        </authorList>
    </citation>
    <scope>NUCLEOTIDE SEQUENCE [LARGE SCALE GENOMIC DNA]</scope>
</reference>
<name>A0A1F5F4B4_9BACT</name>
<dbReference type="AlphaFoldDB" id="A0A1F5F4B4"/>
<feature type="coiled-coil region" evidence="1">
    <location>
        <begin position="302"/>
        <end position="343"/>
    </location>
</feature>
<accession>A0A1F5F4B4</accession>
<dbReference type="Proteomes" id="UP000177187">
    <property type="component" value="Unassembled WGS sequence"/>
</dbReference>
<evidence type="ECO:0000256" key="2">
    <source>
        <dbReference type="SAM" id="SignalP"/>
    </source>
</evidence>
<feature type="chain" id="PRO_5009518471" description="Outer membrane protein beta-barrel domain-containing protein" evidence="2">
    <location>
        <begin position="33"/>
        <end position="347"/>
    </location>
</feature>
<feature type="signal peptide" evidence="2">
    <location>
        <begin position="1"/>
        <end position="32"/>
    </location>
</feature>
<protein>
    <recommendedName>
        <fullName evidence="5">Outer membrane protein beta-barrel domain-containing protein</fullName>
    </recommendedName>
</protein>